<gene>
    <name evidence="3" type="ORF">MELA_00459</name>
</gene>
<proteinExistence type="predicted"/>
<dbReference type="SUPFAM" id="SSF109604">
    <property type="entry name" value="HD-domain/PDEase-like"/>
    <property type="match status" value="1"/>
</dbReference>
<reference evidence="3 4" key="1">
    <citation type="submission" date="2019-07" db="EMBL/GenBank/DDBJ databases">
        <authorList>
            <person name="Cremers G."/>
        </authorList>
    </citation>
    <scope>NUCLEOTIDE SEQUENCE [LARGE SCALE GENOMIC DNA]</scope>
</reference>
<dbReference type="CDD" id="cd00077">
    <property type="entry name" value="HDc"/>
    <property type="match status" value="1"/>
</dbReference>
<dbReference type="EMBL" id="CABIKM010000006">
    <property type="protein sequence ID" value="VUZ84094.1"/>
    <property type="molecule type" value="Genomic_DNA"/>
</dbReference>
<protein>
    <submittedName>
        <fullName evidence="3">HD domain protein</fullName>
    </submittedName>
</protein>
<dbReference type="Gene3D" id="1.10.3210.10">
    <property type="entry name" value="Hypothetical protein af1432"/>
    <property type="match status" value="1"/>
</dbReference>
<feature type="domain" description="HD/PDEase" evidence="2">
    <location>
        <begin position="79"/>
        <end position="251"/>
    </location>
</feature>
<feature type="compositionally biased region" description="Polar residues" evidence="1">
    <location>
        <begin position="1"/>
        <end position="13"/>
    </location>
</feature>
<dbReference type="GO" id="GO:0006203">
    <property type="term" value="P:dGTP catabolic process"/>
    <property type="evidence" value="ECO:0007669"/>
    <property type="project" value="TreeGrafter"/>
</dbReference>
<dbReference type="PANTHER" id="PTHR11373">
    <property type="entry name" value="DEOXYNUCLEOSIDE TRIPHOSPHATE TRIPHOSPHOHYDROLASE"/>
    <property type="match status" value="1"/>
</dbReference>
<name>A0A564ZFN9_9BACT</name>
<dbReference type="PANTHER" id="PTHR11373:SF4">
    <property type="entry name" value="DEOXYNUCLEOSIDE TRIPHOSPHATE TRIPHOSPHOHYDROLASE SAMHD1"/>
    <property type="match status" value="1"/>
</dbReference>
<evidence type="ECO:0000313" key="4">
    <source>
        <dbReference type="Proteomes" id="UP000334340"/>
    </source>
</evidence>
<dbReference type="AlphaFoldDB" id="A0A564ZFN9"/>
<evidence type="ECO:0000256" key="1">
    <source>
        <dbReference type="SAM" id="MobiDB-lite"/>
    </source>
</evidence>
<dbReference type="InterPro" id="IPR050135">
    <property type="entry name" value="dGTPase-like"/>
</dbReference>
<organism evidence="3 4">
    <name type="scientific">Candidatus Methylomirabilis lanthanidiphila</name>
    <dbReference type="NCBI Taxonomy" id="2211376"/>
    <lineage>
        <taxon>Bacteria</taxon>
        <taxon>Candidatus Methylomirabilota</taxon>
        <taxon>Candidatus Methylomirabilia</taxon>
        <taxon>Candidatus Methylomirabilales</taxon>
        <taxon>Candidatus Methylomirabilaceae</taxon>
        <taxon>Candidatus Methylomirabilis</taxon>
    </lineage>
</organism>
<dbReference type="GO" id="GO:0008832">
    <property type="term" value="F:dGTPase activity"/>
    <property type="evidence" value="ECO:0007669"/>
    <property type="project" value="TreeGrafter"/>
</dbReference>
<accession>A0A564ZFN9</accession>
<dbReference type="InterPro" id="IPR006674">
    <property type="entry name" value="HD_domain"/>
</dbReference>
<evidence type="ECO:0000259" key="2">
    <source>
        <dbReference type="SMART" id="SM00471"/>
    </source>
</evidence>
<dbReference type="Proteomes" id="UP000334340">
    <property type="component" value="Unassembled WGS sequence"/>
</dbReference>
<feature type="region of interest" description="Disordered" evidence="1">
    <location>
        <begin position="1"/>
        <end position="20"/>
    </location>
</feature>
<dbReference type="SMART" id="SM00471">
    <property type="entry name" value="HDc"/>
    <property type="match status" value="1"/>
</dbReference>
<dbReference type="InterPro" id="IPR003607">
    <property type="entry name" value="HD/PDEase_dom"/>
</dbReference>
<keyword evidence="4" id="KW-1185">Reference proteome</keyword>
<evidence type="ECO:0000313" key="3">
    <source>
        <dbReference type="EMBL" id="VUZ84094.1"/>
    </source>
</evidence>
<sequence>MTTPHVTAPQSPSHRGPSLASPYEGVALMADPIHRYILFTVPKGDRSERTEKEIIDSPWVQRLRRIHQLQSTWWVYPSGEHSRFQHVLGTMHMAGEFARHLYPSLKETFGEALPSLPFIEELLRLAGLLHDVGHGPFGHFFDDHFLKQFGVRGERLNHEILGTAIITKKLGGMITAIRRSPSGPFQPRERLDPGQIAFLIKKPETGPSTQLRIGPVAGVPDWLQALRPLFSGIYTVDNLDYVQRDAYMTGFSLDMVDIERLLLYTFFTPKGLTLHKAGESALMRFLNAKFALYLHVYHHRTTRAIDLHVQGIFKETMERIAPYNPYKALDRYLGLTDWSLFERVGQWATSSDPHERALGAEWGKILGRNVKWKMAYDFVSTIEESQRMVRFQTAEHLEETIRRCLPKRLHGIEFKVDMAALDPRPINPLAEGSKQIFMYNPATGDVSPKPLMDLFRDIPPKVARYRVFTTDRRRIKALSEASEKALTGAAGESVPTNI</sequence>
<dbReference type="Pfam" id="PF01966">
    <property type="entry name" value="HD"/>
    <property type="match status" value="1"/>
</dbReference>